<dbReference type="RefSeq" id="WP_281482306.1">
    <property type="nucleotide sequence ID" value="NZ_CP124543.1"/>
</dbReference>
<dbReference type="AlphaFoldDB" id="A0AAJ6NR64"/>
<accession>A0AAJ6NR64</accession>
<reference evidence="1 2" key="1">
    <citation type="journal article" date="2023" name="Limnol Oceanogr Lett">
        <title>Environmental adaptations by the intertidal Antarctic cyanobacterium Halotia branconii CENA392 as revealed using long-read genome sequencing.</title>
        <authorList>
            <person name="Dextro R.B."/>
            <person name="Delbaje E."/>
            <person name="Freitas P.N.N."/>
            <person name="Geraldes V."/>
            <person name="Pinto E."/>
            <person name="Long P.F."/>
            <person name="Fiore M.F."/>
        </authorList>
    </citation>
    <scope>NUCLEOTIDE SEQUENCE [LARGE SCALE GENOMIC DNA]</scope>
    <source>
        <strain evidence="1 2">CENA392</strain>
    </source>
</reference>
<dbReference type="KEGG" id="hbq:QI031_25060"/>
<gene>
    <name evidence="1" type="ORF">QI031_25060</name>
</gene>
<sequence>MQQKAKLLQRFDSVTFRVPTHKVLARRNEKVIIYTLVSFNTNTLSQFGTVRNIAANNDIGAAIAMAQYIDESINVGWGFDTNKFGWRVNIL</sequence>
<organism evidence="1 2">
    <name type="scientific">Halotia branconii CENA392</name>
    <dbReference type="NCBI Taxonomy" id="1539056"/>
    <lineage>
        <taxon>Bacteria</taxon>
        <taxon>Bacillati</taxon>
        <taxon>Cyanobacteriota</taxon>
        <taxon>Cyanophyceae</taxon>
        <taxon>Nostocales</taxon>
        <taxon>Nodulariaceae</taxon>
        <taxon>Halotia</taxon>
    </lineage>
</organism>
<protein>
    <submittedName>
        <fullName evidence="1">Uncharacterized protein</fullName>
    </submittedName>
</protein>
<dbReference type="Proteomes" id="UP001223520">
    <property type="component" value="Chromosome"/>
</dbReference>
<evidence type="ECO:0000313" key="1">
    <source>
        <dbReference type="EMBL" id="WGV24999.1"/>
    </source>
</evidence>
<proteinExistence type="predicted"/>
<dbReference type="EMBL" id="CP124543">
    <property type="protein sequence ID" value="WGV24999.1"/>
    <property type="molecule type" value="Genomic_DNA"/>
</dbReference>
<name>A0AAJ6NR64_9CYAN</name>
<evidence type="ECO:0000313" key="2">
    <source>
        <dbReference type="Proteomes" id="UP001223520"/>
    </source>
</evidence>
<keyword evidence="2" id="KW-1185">Reference proteome</keyword>